<proteinExistence type="predicted"/>
<dbReference type="AlphaFoldDB" id="A0AA39S4R1"/>
<dbReference type="Proteomes" id="UP001168877">
    <property type="component" value="Unassembled WGS sequence"/>
</dbReference>
<gene>
    <name evidence="6" type="ORF">LWI29_029189</name>
</gene>
<dbReference type="GO" id="GO:0008270">
    <property type="term" value="F:zinc ion binding"/>
    <property type="evidence" value="ECO:0007669"/>
    <property type="project" value="UniProtKB-KW"/>
</dbReference>
<dbReference type="InterPro" id="IPR018289">
    <property type="entry name" value="MULE_transposase_dom"/>
</dbReference>
<keyword evidence="3" id="KW-0862">Zinc</keyword>
<dbReference type="EMBL" id="JAUESC010000383">
    <property type="protein sequence ID" value="KAK0585483.1"/>
    <property type="molecule type" value="Genomic_DNA"/>
</dbReference>
<reference evidence="6" key="2">
    <citation type="submission" date="2023-06" db="EMBL/GenBank/DDBJ databases">
        <authorList>
            <person name="Swenson N.G."/>
            <person name="Wegrzyn J.L."/>
            <person name="Mcevoy S.L."/>
        </authorList>
    </citation>
    <scope>NUCLEOTIDE SEQUENCE</scope>
    <source>
        <strain evidence="6">NS2018</strain>
        <tissue evidence="6">Leaf</tissue>
    </source>
</reference>
<evidence type="ECO:0000313" key="6">
    <source>
        <dbReference type="EMBL" id="KAK0585483.1"/>
    </source>
</evidence>
<dbReference type="PANTHER" id="PTHR31973:SF191">
    <property type="entry name" value="OS05G0489400 PROTEIN"/>
    <property type="match status" value="1"/>
</dbReference>
<evidence type="ECO:0000259" key="5">
    <source>
        <dbReference type="PROSITE" id="PS50966"/>
    </source>
</evidence>
<accession>A0AA39S4R1</accession>
<dbReference type="Pfam" id="PF10551">
    <property type="entry name" value="MULE"/>
    <property type="match status" value="1"/>
</dbReference>
<reference evidence="6" key="1">
    <citation type="journal article" date="2022" name="Plant J.">
        <title>Strategies of tolerance reflected in two North American maple genomes.</title>
        <authorList>
            <person name="McEvoy S.L."/>
            <person name="Sezen U.U."/>
            <person name="Trouern-Trend A."/>
            <person name="McMahon S.M."/>
            <person name="Schaberg P.G."/>
            <person name="Yang J."/>
            <person name="Wegrzyn J.L."/>
            <person name="Swenson N.G."/>
        </authorList>
    </citation>
    <scope>NUCLEOTIDE SEQUENCE</scope>
    <source>
        <strain evidence="6">NS2018</strain>
    </source>
</reference>
<dbReference type="SMART" id="SM00575">
    <property type="entry name" value="ZnF_PMZ"/>
    <property type="match status" value="1"/>
</dbReference>
<evidence type="ECO:0000256" key="2">
    <source>
        <dbReference type="ARBA" id="ARBA00022771"/>
    </source>
</evidence>
<keyword evidence="1" id="KW-0479">Metal-binding</keyword>
<organism evidence="6 7">
    <name type="scientific">Acer saccharum</name>
    <name type="common">Sugar maple</name>
    <dbReference type="NCBI Taxonomy" id="4024"/>
    <lineage>
        <taxon>Eukaryota</taxon>
        <taxon>Viridiplantae</taxon>
        <taxon>Streptophyta</taxon>
        <taxon>Embryophyta</taxon>
        <taxon>Tracheophyta</taxon>
        <taxon>Spermatophyta</taxon>
        <taxon>Magnoliopsida</taxon>
        <taxon>eudicotyledons</taxon>
        <taxon>Gunneridae</taxon>
        <taxon>Pentapetalae</taxon>
        <taxon>rosids</taxon>
        <taxon>malvids</taxon>
        <taxon>Sapindales</taxon>
        <taxon>Sapindaceae</taxon>
        <taxon>Hippocastanoideae</taxon>
        <taxon>Acereae</taxon>
        <taxon>Acer</taxon>
    </lineage>
</organism>
<dbReference type="InterPro" id="IPR007527">
    <property type="entry name" value="Znf_SWIM"/>
</dbReference>
<keyword evidence="2 4" id="KW-0863">Zinc-finger</keyword>
<evidence type="ECO:0000313" key="7">
    <source>
        <dbReference type="Proteomes" id="UP001168877"/>
    </source>
</evidence>
<evidence type="ECO:0000256" key="4">
    <source>
        <dbReference type="PROSITE-ProRule" id="PRU00325"/>
    </source>
</evidence>
<dbReference type="PANTHER" id="PTHR31973">
    <property type="entry name" value="POLYPROTEIN, PUTATIVE-RELATED"/>
    <property type="match status" value="1"/>
</dbReference>
<keyword evidence="7" id="KW-1185">Reference proteome</keyword>
<dbReference type="Pfam" id="PF04434">
    <property type="entry name" value="SWIM"/>
    <property type="match status" value="1"/>
</dbReference>
<dbReference type="InterPro" id="IPR006564">
    <property type="entry name" value="Znf_PMZ"/>
</dbReference>
<protein>
    <recommendedName>
        <fullName evidence="5">SWIM-type domain-containing protein</fullName>
    </recommendedName>
</protein>
<sequence>MIKTLNDKHTCPRINKNRHANSGWLSRRYTKELRHGGNFKMSDVLGQVRKDFVVQPSKTQVYRAKLMAGELIEGSLSSQYSKLWYYAKELNKTNPESTLVIDTELVPDDTTKFKRIYICFNAYKQGIDADNGYYPIAYVVVEKEWHESWSWFLQLLKEDLNLEDYLGITFMTDRQKGLVESICDIWPICEHRFCVRHMYANFKKKFKDDIIKGKLWKAARSTKVEDFQTYMAKIKELNENAWKWLNEISLSQWSNSFFSVHSKCDMTLNNLREIVNGDREVLEARSSPIYSLSIGLGSKEIWEFCGSLGSINQTPIAIVNLKGKNCTCRKWNLTGIPCQHAIAAIYSEYEDPMKYADIYYHKESQMKCYGDVMYGINMEKYWTKTGRPPLVAPRVVKQPGHPKTLRIREIGEIPPSQRKFKLVHKSYT</sequence>
<evidence type="ECO:0000256" key="3">
    <source>
        <dbReference type="ARBA" id="ARBA00022833"/>
    </source>
</evidence>
<name>A0AA39S4R1_ACESA</name>
<evidence type="ECO:0000256" key="1">
    <source>
        <dbReference type="ARBA" id="ARBA00022723"/>
    </source>
</evidence>
<dbReference type="PROSITE" id="PS50966">
    <property type="entry name" value="ZF_SWIM"/>
    <property type="match status" value="1"/>
</dbReference>
<feature type="domain" description="SWIM-type" evidence="5">
    <location>
        <begin position="317"/>
        <end position="349"/>
    </location>
</feature>
<comment type="caution">
    <text evidence="6">The sequence shown here is derived from an EMBL/GenBank/DDBJ whole genome shotgun (WGS) entry which is preliminary data.</text>
</comment>